<reference evidence="2" key="1">
    <citation type="journal article" date="2011" name="MBio">
        <title>Novel metabolic attributes of the genus Cyanothece, comprising a group of unicellular nitrogen-fixing Cyanobacteria.</title>
        <authorList>
            <person name="Bandyopadhyay A."/>
            <person name="Elvitigala T."/>
            <person name="Welsh E."/>
            <person name="Stockel J."/>
            <person name="Liberton M."/>
            <person name="Min H."/>
            <person name="Sherman L.A."/>
            <person name="Pakrasi H.B."/>
        </authorList>
    </citation>
    <scope>NUCLEOTIDE SEQUENCE [LARGE SCALE GENOMIC DNA]</scope>
    <source>
        <strain evidence="2">PCC 7822</strain>
    </source>
</reference>
<dbReference type="AlphaFoldDB" id="E0UAH5"/>
<dbReference type="eggNOG" id="ENOG5033WH9">
    <property type="taxonomic scope" value="Bacteria"/>
</dbReference>
<proteinExistence type="predicted"/>
<dbReference type="EMBL" id="CP002198">
    <property type="protein sequence ID" value="ADN12716.1"/>
    <property type="molecule type" value="Genomic_DNA"/>
</dbReference>
<accession>E0UAH5</accession>
<name>E0UAH5_GLOV7</name>
<dbReference type="Proteomes" id="UP000008206">
    <property type="component" value="Chromosome"/>
</dbReference>
<dbReference type="OrthoDB" id="504319at2"/>
<dbReference type="RefSeq" id="WP_013320826.1">
    <property type="nucleotide sequence ID" value="NC_014501.1"/>
</dbReference>
<evidence type="ECO:0000313" key="2">
    <source>
        <dbReference type="Proteomes" id="UP000008206"/>
    </source>
</evidence>
<dbReference type="HOGENOM" id="CLU_899311_0_0_3"/>
<dbReference type="KEGG" id="cyj:Cyan7822_0680"/>
<sequence>MNTIEYTDGYPSESCIKFKHFFPRRQNFDFAILVLSADDNELNTADITLLPLYNPNGSQSTPLKIWLLNGLEEDNEAEIGIGHEIALYNKVDEDPSLSAALSGGILIDILGLVRRATGELDENFPDVGRYIFTAGEYLFALNAAIPRGYALACQIIYKISAAQLTFARIFLGSTIKSWIYARKPLGIIVPGLAAIAGDKYYKDLPADENTEDYSFAASSSNWQNDYYEMPDPEAEEEEEKPPLKMGQISRDENNITIVRSLPPEIYLETTSNQNAEGQSLKNAIKQDTYNQSFKFSGGLRPPMPVFGFE</sequence>
<gene>
    <name evidence="1" type="ordered locus">Cyan7822_0680</name>
</gene>
<protein>
    <submittedName>
        <fullName evidence="1">Uncharacterized protein</fullName>
    </submittedName>
</protein>
<organism evidence="1 2">
    <name type="scientific">Gloeothece verrucosa (strain PCC 7822)</name>
    <name type="common">Cyanothece sp. (strain PCC 7822)</name>
    <dbReference type="NCBI Taxonomy" id="497965"/>
    <lineage>
        <taxon>Bacteria</taxon>
        <taxon>Bacillati</taxon>
        <taxon>Cyanobacteriota</taxon>
        <taxon>Cyanophyceae</taxon>
        <taxon>Oscillatoriophycideae</taxon>
        <taxon>Chroococcales</taxon>
        <taxon>Aphanothecaceae</taxon>
        <taxon>Gloeothece</taxon>
        <taxon>Gloeothece verrucosa</taxon>
    </lineage>
</organism>
<evidence type="ECO:0000313" key="1">
    <source>
        <dbReference type="EMBL" id="ADN12716.1"/>
    </source>
</evidence>
<keyword evidence="2" id="KW-1185">Reference proteome</keyword>